<dbReference type="Pfam" id="PF02538">
    <property type="entry name" value="Hydantoinase_B"/>
    <property type="match status" value="1"/>
</dbReference>
<name>A0A381YP63_9ZZZZ</name>
<dbReference type="InterPro" id="IPR045079">
    <property type="entry name" value="Oxoprolinase-like"/>
</dbReference>
<accession>A0A381YP63</accession>
<dbReference type="GO" id="GO:0005829">
    <property type="term" value="C:cytosol"/>
    <property type="evidence" value="ECO:0007669"/>
    <property type="project" value="TreeGrafter"/>
</dbReference>
<dbReference type="EMBL" id="UINC01018629">
    <property type="protein sequence ID" value="SVA78412.1"/>
    <property type="molecule type" value="Genomic_DNA"/>
</dbReference>
<protein>
    <recommendedName>
        <fullName evidence="2">Hydantoinase B/oxoprolinase domain-containing protein</fullName>
    </recommendedName>
</protein>
<dbReference type="PANTHER" id="PTHR11365:SF23">
    <property type="entry name" value="HYPOTHETICAL 5-OXOPROLINASE (EUROFUNG)-RELATED"/>
    <property type="match status" value="1"/>
</dbReference>
<dbReference type="InterPro" id="IPR003692">
    <property type="entry name" value="Hydantoinase_B"/>
</dbReference>
<dbReference type="GO" id="GO:0017168">
    <property type="term" value="F:5-oxoprolinase (ATP-hydrolyzing) activity"/>
    <property type="evidence" value="ECO:0007669"/>
    <property type="project" value="TreeGrafter"/>
</dbReference>
<gene>
    <name evidence="3" type="ORF">METZ01_LOCUS131266</name>
</gene>
<dbReference type="PANTHER" id="PTHR11365">
    <property type="entry name" value="5-OXOPROLINASE RELATED"/>
    <property type="match status" value="1"/>
</dbReference>
<evidence type="ECO:0000259" key="2">
    <source>
        <dbReference type="Pfam" id="PF02538"/>
    </source>
</evidence>
<evidence type="ECO:0000313" key="3">
    <source>
        <dbReference type="EMBL" id="SVA78412.1"/>
    </source>
</evidence>
<feature type="domain" description="Hydantoinase B/oxoprolinase" evidence="2">
    <location>
        <begin position="1"/>
        <end position="500"/>
    </location>
</feature>
<feature type="region of interest" description="Disordered" evidence="1">
    <location>
        <begin position="435"/>
        <end position="456"/>
    </location>
</feature>
<dbReference type="GO" id="GO:0006749">
    <property type="term" value="P:glutathione metabolic process"/>
    <property type="evidence" value="ECO:0007669"/>
    <property type="project" value="TreeGrafter"/>
</dbReference>
<proteinExistence type="predicted"/>
<organism evidence="3">
    <name type="scientific">marine metagenome</name>
    <dbReference type="NCBI Taxonomy" id="408172"/>
    <lineage>
        <taxon>unclassified sequences</taxon>
        <taxon>metagenomes</taxon>
        <taxon>ecological metagenomes</taxon>
    </lineage>
</organism>
<dbReference type="AlphaFoldDB" id="A0A381YP63"/>
<sequence>MGATLRRTAYSTILRESMDCSAALFDAKGQLIAQADHVPSHQGSLAFAARRIAETMTLDPEDVVILNHPYEGGTHHPDILIFKPIFVDGVLCALSAALGHHIDVGGRSPGSISTDARDVFEEGLIIPALKLYRKGELIPEILQMITANIRVPEKTMGDIRAEIAAVTIGESRYVELARKYGQLELQATIEACLDNSEQLMREDLARLPDGSFSATGHLDSDGISETPVPVTVNITKKGSDVIVDFSGSSPQVEGPFNCSLSSVYSAVYAGVRYMVSPSIMQNEGCYRPIQVVRPEGTIVNPRRPAPISGRFTTLERIADTIVLAFNSIRGDDQVASGVACVCSFAVDGVDNQSGRPFVCFEIFGGGWGATEKGDGLDASFGLMANCYDTPIEAVEMEYPLRVENYNLIADSGGAGKYRGGLGFYRNTRYLAEQGRYTNRSETSRFPPPGVLGGEAGTPSSQRLIRAGGELEPLPSKITNLTIRSGDRIEMAQPGGGGYGRARDRDPELVFSDWLDGKVNSRAVMDVYAVVIDTDSSELDLEATRKLRSSLRDG</sequence>
<reference evidence="3" key="1">
    <citation type="submission" date="2018-05" db="EMBL/GenBank/DDBJ databases">
        <authorList>
            <person name="Lanie J.A."/>
            <person name="Ng W.-L."/>
            <person name="Kazmierczak K.M."/>
            <person name="Andrzejewski T.M."/>
            <person name="Davidsen T.M."/>
            <person name="Wayne K.J."/>
            <person name="Tettelin H."/>
            <person name="Glass J.I."/>
            <person name="Rusch D."/>
            <person name="Podicherti R."/>
            <person name="Tsui H.-C.T."/>
            <person name="Winkler M.E."/>
        </authorList>
    </citation>
    <scope>NUCLEOTIDE SEQUENCE</scope>
</reference>
<evidence type="ECO:0000256" key="1">
    <source>
        <dbReference type="SAM" id="MobiDB-lite"/>
    </source>
</evidence>